<accession>A0A158M0S2</accession>
<evidence type="ECO:0000256" key="9">
    <source>
        <dbReference type="ARBA" id="ARBA00022516"/>
    </source>
</evidence>
<dbReference type="InterPro" id="IPR000374">
    <property type="entry name" value="PC_trans"/>
</dbReference>
<feature type="transmembrane region" description="Helical" evidence="19">
    <location>
        <begin position="51"/>
        <end position="71"/>
    </location>
</feature>
<evidence type="ECO:0000256" key="5">
    <source>
        <dbReference type="ARBA" id="ARBA00010185"/>
    </source>
</evidence>
<keyword evidence="13 19" id="KW-1133">Transmembrane helix</keyword>
<dbReference type="GO" id="GO:0004605">
    <property type="term" value="F:phosphatidate cytidylyltransferase activity"/>
    <property type="evidence" value="ECO:0007669"/>
    <property type="project" value="UniProtKB-EC"/>
</dbReference>
<dbReference type="EMBL" id="JFZZ01000130">
    <property type="protein sequence ID" value="KAK87769.1"/>
    <property type="molecule type" value="Genomic_DNA"/>
</dbReference>
<keyword evidence="15 19" id="KW-0472">Membrane</keyword>
<evidence type="ECO:0000256" key="8">
    <source>
        <dbReference type="ARBA" id="ARBA00022475"/>
    </source>
</evidence>
<evidence type="ECO:0000256" key="10">
    <source>
        <dbReference type="ARBA" id="ARBA00022679"/>
    </source>
</evidence>
<dbReference type="PANTHER" id="PTHR46382:SF1">
    <property type="entry name" value="PHOSPHATIDATE CYTIDYLYLTRANSFERASE"/>
    <property type="match status" value="1"/>
</dbReference>
<dbReference type="PATRIC" id="fig|1331206.3.peg.3107"/>
<evidence type="ECO:0000256" key="13">
    <source>
        <dbReference type="ARBA" id="ARBA00022989"/>
    </source>
</evidence>
<evidence type="ECO:0000256" key="19">
    <source>
        <dbReference type="SAM" id="Phobius"/>
    </source>
</evidence>
<evidence type="ECO:0000256" key="17">
    <source>
        <dbReference type="ARBA" id="ARBA00023264"/>
    </source>
</evidence>
<dbReference type="Proteomes" id="UP000026682">
    <property type="component" value="Unassembled WGS sequence"/>
</dbReference>
<evidence type="ECO:0000256" key="15">
    <source>
        <dbReference type="ARBA" id="ARBA00023136"/>
    </source>
</evidence>
<dbReference type="PROSITE" id="PS01315">
    <property type="entry name" value="CDS"/>
    <property type="match status" value="1"/>
</dbReference>
<feature type="transmembrane region" description="Helical" evidence="19">
    <location>
        <begin position="147"/>
        <end position="165"/>
    </location>
</feature>
<evidence type="ECO:0000256" key="6">
    <source>
        <dbReference type="ARBA" id="ARBA00012487"/>
    </source>
</evidence>
<name>A0A158M0S2_9BORD</name>
<proteinExistence type="inferred from homology"/>
<keyword evidence="14" id="KW-0443">Lipid metabolism</keyword>
<dbReference type="GO" id="GO:0005886">
    <property type="term" value="C:plasma membrane"/>
    <property type="evidence" value="ECO:0007669"/>
    <property type="project" value="UniProtKB-SubCell"/>
</dbReference>
<keyword evidence="9" id="KW-0444">Lipid biosynthesis</keyword>
<dbReference type="GeneID" id="93119933"/>
<evidence type="ECO:0000256" key="11">
    <source>
        <dbReference type="ARBA" id="ARBA00022692"/>
    </source>
</evidence>
<feature type="transmembrane region" description="Helical" evidence="19">
    <location>
        <begin position="185"/>
        <end position="205"/>
    </location>
</feature>
<keyword evidence="17" id="KW-1208">Phospholipid metabolism</keyword>
<evidence type="ECO:0000256" key="14">
    <source>
        <dbReference type="ARBA" id="ARBA00023098"/>
    </source>
</evidence>
<evidence type="ECO:0000256" key="4">
    <source>
        <dbReference type="ARBA" id="ARBA00005189"/>
    </source>
</evidence>
<comment type="caution">
    <text evidence="20">The sequence shown here is derived from an EMBL/GenBank/DDBJ whole genome shotgun (WGS) entry which is preliminary data.</text>
</comment>
<dbReference type="AlphaFoldDB" id="A0A158M0S2"/>
<dbReference type="RefSeq" id="WP_005013918.1">
    <property type="nucleotide sequence ID" value="NZ_JFZZ01000130.1"/>
</dbReference>
<gene>
    <name evidence="20" type="primary">cdsA</name>
    <name evidence="20" type="ORF">L497_1226</name>
</gene>
<evidence type="ECO:0000313" key="20">
    <source>
        <dbReference type="EMBL" id="KAK87769.1"/>
    </source>
</evidence>
<dbReference type="EC" id="2.7.7.41" evidence="6 18"/>
<comment type="catalytic activity">
    <reaction evidence="1 18">
        <text>a 1,2-diacyl-sn-glycero-3-phosphate + CTP + H(+) = a CDP-1,2-diacyl-sn-glycerol + diphosphate</text>
        <dbReference type="Rhea" id="RHEA:16229"/>
        <dbReference type="ChEBI" id="CHEBI:15378"/>
        <dbReference type="ChEBI" id="CHEBI:33019"/>
        <dbReference type="ChEBI" id="CHEBI:37563"/>
        <dbReference type="ChEBI" id="CHEBI:58332"/>
        <dbReference type="ChEBI" id="CHEBI:58608"/>
        <dbReference type="EC" id="2.7.7.41"/>
    </reaction>
</comment>
<evidence type="ECO:0000256" key="7">
    <source>
        <dbReference type="ARBA" id="ARBA00019373"/>
    </source>
</evidence>
<dbReference type="UniPathway" id="UPA00557">
    <property type="reaction ID" value="UER00614"/>
</dbReference>
<evidence type="ECO:0000256" key="1">
    <source>
        <dbReference type="ARBA" id="ARBA00001698"/>
    </source>
</evidence>
<evidence type="ECO:0000256" key="12">
    <source>
        <dbReference type="ARBA" id="ARBA00022695"/>
    </source>
</evidence>
<feature type="transmembrane region" description="Helical" evidence="19">
    <location>
        <begin position="91"/>
        <end position="109"/>
    </location>
</feature>
<evidence type="ECO:0000313" key="21">
    <source>
        <dbReference type="Proteomes" id="UP000026682"/>
    </source>
</evidence>
<keyword evidence="12 18" id="KW-0548">Nucleotidyltransferase</keyword>
<evidence type="ECO:0000256" key="18">
    <source>
        <dbReference type="RuleBase" id="RU003938"/>
    </source>
</evidence>
<dbReference type="GO" id="GO:0016024">
    <property type="term" value="P:CDP-diacylglycerol biosynthetic process"/>
    <property type="evidence" value="ECO:0007669"/>
    <property type="project" value="UniProtKB-UniPathway"/>
</dbReference>
<evidence type="ECO:0000256" key="2">
    <source>
        <dbReference type="ARBA" id="ARBA00004651"/>
    </source>
</evidence>
<feature type="transmembrane region" description="Helical" evidence="19">
    <location>
        <begin position="121"/>
        <end position="141"/>
    </location>
</feature>
<keyword evidence="16" id="KW-0594">Phospholipid biosynthesis</keyword>
<dbReference type="STRING" id="35814.BBB42_09520"/>
<comment type="pathway">
    <text evidence="4">Lipid metabolism.</text>
</comment>
<protein>
    <recommendedName>
        <fullName evidence="7 18">Phosphatidate cytidylyltransferase</fullName>
        <ecNumber evidence="6 18">2.7.7.41</ecNumber>
    </recommendedName>
</protein>
<feature type="transmembrane region" description="Helical" evidence="19">
    <location>
        <begin position="217"/>
        <end position="238"/>
    </location>
</feature>
<reference evidence="20 21" key="1">
    <citation type="submission" date="2014-03" db="EMBL/GenBank/DDBJ databases">
        <title>Genome sequence of Bordetella holmseii.</title>
        <authorList>
            <person name="Harvill E."/>
            <person name="Goodfield L.L."/>
            <person name="Ivanov Y."/>
            <person name="Meyer J.A."/>
            <person name="Newth C."/>
            <person name="Cassiday P."/>
            <person name="Tondella M.L."/>
            <person name="Liao P."/>
            <person name="Zimmerman J."/>
            <person name="Meert K."/>
            <person name="Wessel D."/>
            <person name="Berger J."/>
            <person name="Dean J.M."/>
            <person name="Holubkov R."/>
            <person name="Burr J."/>
            <person name="Liu T."/>
            <person name="Brinkac L.M."/>
            <person name="Sanka R."/>
            <person name="Kim M."/>
            <person name="Losada L."/>
        </authorList>
    </citation>
    <scope>NUCLEOTIDE SEQUENCE [LARGE SCALE GENOMIC DNA]</scope>
    <source>
        <strain evidence="20 21">CDC-H585-BH</strain>
    </source>
</reference>
<comment type="subcellular location">
    <subcellularLocation>
        <location evidence="2">Cell membrane</location>
        <topology evidence="2">Multi-pass membrane protein</topology>
    </subcellularLocation>
</comment>
<comment type="similarity">
    <text evidence="5 18">Belongs to the CDS family.</text>
</comment>
<dbReference type="Pfam" id="PF01148">
    <property type="entry name" value="CTP_transf_1"/>
    <property type="match status" value="1"/>
</dbReference>
<evidence type="ECO:0000256" key="3">
    <source>
        <dbReference type="ARBA" id="ARBA00005119"/>
    </source>
</evidence>
<sequence length="283" mass="29765">MLGQRIVTAIVLLIILAATLVSANPWWFIALLALGASCAAWEWLRLTLPASARVIAVGIPVLLFLAMLWLADIWMRGQGEAVYVTARAVRGLIPAVALVWLVGAFAVVYQGRSDADPVSLGWSVFAVFAVLAAWSALALFFLLRGPVYVVSLLALVWVADIAAYFAGRAFGKRKLAPRVSPGKTIAGAVAGVAGAVIWTVGSGYLPGTFGQDLLRHGLVLAVPAAALLGAMSIVGDLFESLLKRRAGRKDSSNLLPGHGGVYDRIDAVLPVAPLALLMSGVLF</sequence>
<organism evidence="20 21">
    <name type="scientific">Bordetella holmesii CDC-H585-BH</name>
    <dbReference type="NCBI Taxonomy" id="1331206"/>
    <lineage>
        <taxon>Bacteria</taxon>
        <taxon>Pseudomonadati</taxon>
        <taxon>Pseudomonadota</taxon>
        <taxon>Betaproteobacteria</taxon>
        <taxon>Burkholderiales</taxon>
        <taxon>Alcaligenaceae</taxon>
        <taxon>Bordetella</taxon>
    </lineage>
</organism>
<evidence type="ECO:0000256" key="16">
    <source>
        <dbReference type="ARBA" id="ARBA00023209"/>
    </source>
</evidence>
<keyword evidence="10 18" id="KW-0808">Transferase</keyword>
<keyword evidence="11 18" id="KW-0812">Transmembrane</keyword>
<comment type="pathway">
    <text evidence="3 18">Phospholipid metabolism; CDP-diacylglycerol biosynthesis; CDP-diacylglycerol from sn-glycerol 3-phosphate: step 3/3.</text>
</comment>
<dbReference type="PANTHER" id="PTHR46382">
    <property type="entry name" value="PHOSPHATIDATE CYTIDYLYLTRANSFERASE"/>
    <property type="match status" value="1"/>
</dbReference>
<keyword evidence="8" id="KW-1003">Cell membrane</keyword>